<dbReference type="Pfam" id="PF10098">
    <property type="entry name" value="DUF2336"/>
    <property type="match status" value="1"/>
</dbReference>
<dbReference type="RefSeq" id="WP_172971969.1">
    <property type="nucleotide sequence ID" value="NZ_BMFA01000001.1"/>
</dbReference>
<keyword evidence="2" id="KW-1185">Reference proteome</keyword>
<sequence>MSTLRHRLESLARLRDKTATSRLVRELVTEFAKDRNAGPSPLERELFSRIVLLVLDDLDKATRFELVVRLAKTSHITSELADRLTLEEFEQSEPVLQHSPVVTDAALLNAARFASDAHRNAIARRTALSAKVCDALIARSCQETILLLLANPFARFSNGAVIALLIHAGSNRHVLSGVAARALLDAPYRAALKKLLEVGCPLFPARLGHALEQGSLEQLAEQCAGTGPEDTIDHEGVRLSRHEASIEVANGDLLFDSLLQTLIRQGRREAASWLMGRQLALPAATVERTLSSNADGTVIKLMRDSGVSARTYRAFLEASWAGHHRSARSIVSLVHRYRSELPKRQIVYL</sequence>
<evidence type="ECO:0008006" key="3">
    <source>
        <dbReference type="Google" id="ProtNLM"/>
    </source>
</evidence>
<proteinExistence type="predicted"/>
<evidence type="ECO:0000313" key="2">
    <source>
        <dbReference type="Proteomes" id="UP000605148"/>
    </source>
</evidence>
<organism evidence="1 2">
    <name type="scientific">Roseibium aquae</name>
    <dbReference type="NCBI Taxonomy" id="1323746"/>
    <lineage>
        <taxon>Bacteria</taxon>
        <taxon>Pseudomonadati</taxon>
        <taxon>Pseudomonadota</taxon>
        <taxon>Alphaproteobacteria</taxon>
        <taxon>Hyphomicrobiales</taxon>
        <taxon>Stappiaceae</taxon>
        <taxon>Roseibium</taxon>
    </lineage>
</organism>
<dbReference type="Proteomes" id="UP000605148">
    <property type="component" value="Unassembled WGS sequence"/>
</dbReference>
<reference evidence="1" key="1">
    <citation type="journal article" date="2014" name="Int. J. Syst. Evol. Microbiol.">
        <title>Complete genome sequence of Corynebacterium casei LMG S-19264T (=DSM 44701T), isolated from a smear-ripened cheese.</title>
        <authorList>
            <consortium name="US DOE Joint Genome Institute (JGI-PGF)"/>
            <person name="Walter F."/>
            <person name="Albersmeier A."/>
            <person name="Kalinowski J."/>
            <person name="Ruckert C."/>
        </authorList>
    </citation>
    <scope>NUCLEOTIDE SEQUENCE</scope>
    <source>
        <strain evidence="1">CGMCC 1.12426</strain>
    </source>
</reference>
<comment type="caution">
    <text evidence="1">The sequence shown here is derived from an EMBL/GenBank/DDBJ whole genome shotgun (WGS) entry which is preliminary data.</text>
</comment>
<name>A0A916TA77_9HYPH</name>
<dbReference type="InterPro" id="IPR019285">
    <property type="entry name" value="DUF2336"/>
</dbReference>
<reference evidence="1" key="2">
    <citation type="submission" date="2020-09" db="EMBL/GenBank/DDBJ databases">
        <authorList>
            <person name="Sun Q."/>
            <person name="Zhou Y."/>
        </authorList>
    </citation>
    <scope>NUCLEOTIDE SEQUENCE</scope>
    <source>
        <strain evidence="1">CGMCC 1.12426</strain>
    </source>
</reference>
<protein>
    <recommendedName>
        <fullName evidence="3">DUF2336 domain-containing protein</fullName>
    </recommendedName>
</protein>
<gene>
    <name evidence="1" type="ORF">GCM10011316_06950</name>
</gene>
<dbReference type="AlphaFoldDB" id="A0A916TA77"/>
<dbReference type="EMBL" id="BMFA01000001">
    <property type="protein sequence ID" value="GGB37430.1"/>
    <property type="molecule type" value="Genomic_DNA"/>
</dbReference>
<evidence type="ECO:0000313" key="1">
    <source>
        <dbReference type="EMBL" id="GGB37430.1"/>
    </source>
</evidence>
<accession>A0A916TA77</accession>